<keyword evidence="5" id="KW-0732">Signal</keyword>
<dbReference type="InterPro" id="IPR011042">
    <property type="entry name" value="6-blade_b-propeller_TolB-like"/>
</dbReference>
<dbReference type="OrthoDB" id="9809364at2"/>
<dbReference type="InterPro" id="IPR011659">
    <property type="entry name" value="WD40"/>
</dbReference>
<gene>
    <name evidence="7" type="ORF">Q361_10715</name>
</gene>
<dbReference type="Gene3D" id="3.30.1330.60">
    <property type="entry name" value="OmpA-like domain"/>
    <property type="match status" value="1"/>
</dbReference>
<evidence type="ECO:0000313" key="7">
    <source>
        <dbReference type="EMBL" id="POS01826.1"/>
    </source>
</evidence>
<dbReference type="Gene3D" id="2.60.40.1120">
    <property type="entry name" value="Carboxypeptidase-like, regulatory domain"/>
    <property type="match status" value="1"/>
</dbReference>
<dbReference type="InterPro" id="IPR006664">
    <property type="entry name" value="OMP_bac"/>
</dbReference>
<dbReference type="Gene3D" id="2.120.10.30">
    <property type="entry name" value="TolB, C-terminal domain"/>
    <property type="match status" value="1"/>
</dbReference>
<proteinExistence type="predicted"/>
<dbReference type="PANTHER" id="PTHR30329:SF21">
    <property type="entry name" value="LIPOPROTEIN YIAD-RELATED"/>
    <property type="match status" value="1"/>
</dbReference>
<dbReference type="PRINTS" id="PR01021">
    <property type="entry name" value="OMPADOMAIN"/>
</dbReference>
<comment type="subcellular location">
    <subcellularLocation>
        <location evidence="1">Cell outer membrane</location>
    </subcellularLocation>
</comment>
<evidence type="ECO:0000313" key="8">
    <source>
        <dbReference type="Proteomes" id="UP000237056"/>
    </source>
</evidence>
<sequence>MKKLYIALSFAAISSSIYAQNNDTKSADKLFARYEYVKAANAYLKLVENDKADGYVYKQLADSYYNMFNTTEAVKWYAKAMETNQDAETYFRYSQMLKANGKYEESNKVMSKFAAAYPNDLRAKSFKENPNYIPKLLKKSPEYTVSALAINSEKSEFGALLKDNNLFFTSARNAAKKNYGWNNEPYLDLYKSTLGDGGNYSEPTAIASLNSQYHDGPITFSTDGKTAYFSSDSFRENLYTKNKAAHLKLGKNNLYKATSNDGETWNDIKPLPFNSAEYSTSNPALSKDGRTLYFSSDMPGGKGGVDIWKVEIKADGSFGTPVCLGGNVNTEGNESFPFIAEDNKTLYFSSNGKQGLGGYDVFSVDLSKNSEAVNLGKPVNSEKDDFSFTFNGSKNFGYFSSNRNGNDDIFTATPICGVDVETIVTNSKTGEILAGAKVSILDSKNNVIATETSNDKGAVSFRVECDQAYTVQASKDKFEGNTFAIAKSKGPKASVDAKLNPIEEIVTPIEVVLQPIYFEFDKSNITQQGAFELDKLVQVMNDHKDMVIFVKSHTDNIGDDEYNLGLSDRRAKASVQYVISKGISADRISGQGFGEKEPVEKCDRCTKEQNAKNRRSEFLIVKK</sequence>
<dbReference type="InterPro" id="IPR006665">
    <property type="entry name" value="OmpA-like"/>
</dbReference>
<dbReference type="SUPFAM" id="SSF103088">
    <property type="entry name" value="OmpA-like"/>
    <property type="match status" value="1"/>
</dbReference>
<name>A0A2S4N7Z8_9FLAO</name>
<keyword evidence="8" id="KW-1185">Reference proteome</keyword>
<feature type="chain" id="PRO_5015614669" evidence="5">
    <location>
        <begin position="20"/>
        <end position="623"/>
    </location>
</feature>
<dbReference type="SUPFAM" id="SSF49478">
    <property type="entry name" value="Cna protein B-type domain"/>
    <property type="match status" value="1"/>
</dbReference>
<keyword evidence="2 4" id="KW-0472">Membrane</keyword>
<dbReference type="RefSeq" id="WP_103725899.1">
    <property type="nucleotide sequence ID" value="NZ_PQNY01000007.1"/>
</dbReference>
<accession>A0A2S4N7Z8</accession>
<dbReference type="SUPFAM" id="SSF48452">
    <property type="entry name" value="TPR-like"/>
    <property type="match status" value="1"/>
</dbReference>
<keyword evidence="3" id="KW-0998">Cell outer membrane</keyword>
<evidence type="ECO:0000259" key="6">
    <source>
        <dbReference type="PROSITE" id="PS51123"/>
    </source>
</evidence>
<evidence type="ECO:0000256" key="4">
    <source>
        <dbReference type="PROSITE-ProRule" id="PRU00473"/>
    </source>
</evidence>
<evidence type="ECO:0000256" key="1">
    <source>
        <dbReference type="ARBA" id="ARBA00004442"/>
    </source>
</evidence>
<evidence type="ECO:0000256" key="5">
    <source>
        <dbReference type="SAM" id="SignalP"/>
    </source>
</evidence>
<dbReference type="Gene3D" id="1.25.40.10">
    <property type="entry name" value="Tetratricopeptide repeat domain"/>
    <property type="match status" value="1"/>
</dbReference>
<dbReference type="GO" id="GO:0009279">
    <property type="term" value="C:cell outer membrane"/>
    <property type="evidence" value="ECO:0007669"/>
    <property type="project" value="UniProtKB-SubCell"/>
</dbReference>
<dbReference type="Pfam" id="PF00691">
    <property type="entry name" value="OmpA"/>
    <property type="match status" value="1"/>
</dbReference>
<reference evidence="7 8" key="1">
    <citation type="submission" date="2018-01" db="EMBL/GenBank/DDBJ databases">
        <title>Genomic Encyclopedia of Type Strains, Phase I: the one thousand microbial genomes (KMG-I) project.</title>
        <authorList>
            <person name="Goeker M."/>
        </authorList>
    </citation>
    <scope>NUCLEOTIDE SEQUENCE [LARGE SCALE GENOMIC DNA]</scope>
    <source>
        <strain evidence="7 8">DSM 17960</strain>
    </source>
</reference>
<feature type="domain" description="OmpA-like" evidence="6">
    <location>
        <begin position="505"/>
        <end position="623"/>
    </location>
</feature>
<dbReference type="PROSITE" id="PS51123">
    <property type="entry name" value="OMPA_2"/>
    <property type="match status" value="1"/>
</dbReference>
<dbReference type="InterPro" id="IPR050330">
    <property type="entry name" value="Bact_OuterMem_StrucFunc"/>
</dbReference>
<feature type="signal peptide" evidence="5">
    <location>
        <begin position="1"/>
        <end position="19"/>
    </location>
</feature>
<dbReference type="CDD" id="cd07185">
    <property type="entry name" value="OmpA_C-like"/>
    <property type="match status" value="1"/>
</dbReference>
<dbReference type="Proteomes" id="UP000237056">
    <property type="component" value="Unassembled WGS sequence"/>
</dbReference>
<dbReference type="Pfam" id="PF07676">
    <property type="entry name" value="PD40"/>
    <property type="match status" value="3"/>
</dbReference>
<dbReference type="InterPro" id="IPR036737">
    <property type="entry name" value="OmpA-like_sf"/>
</dbReference>
<protein>
    <submittedName>
        <fullName evidence="7">Outer membrane protein OmpA-like peptidoglycan-associated protein</fullName>
    </submittedName>
</protein>
<evidence type="ECO:0000256" key="2">
    <source>
        <dbReference type="ARBA" id="ARBA00023136"/>
    </source>
</evidence>
<dbReference type="EMBL" id="PQNY01000007">
    <property type="protein sequence ID" value="POS01826.1"/>
    <property type="molecule type" value="Genomic_DNA"/>
</dbReference>
<evidence type="ECO:0000256" key="3">
    <source>
        <dbReference type="ARBA" id="ARBA00023237"/>
    </source>
</evidence>
<dbReference type="Pfam" id="PF13620">
    <property type="entry name" value="CarboxypepD_reg"/>
    <property type="match status" value="1"/>
</dbReference>
<comment type="caution">
    <text evidence="7">The sequence shown here is derived from an EMBL/GenBank/DDBJ whole genome shotgun (WGS) entry which is preliminary data.</text>
</comment>
<organism evidence="7 8">
    <name type="scientific">Flavobacterium croceum DSM 17960</name>
    <dbReference type="NCBI Taxonomy" id="1121886"/>
    <lineage>
        <taxon>Bacteria</taxon>
        <taxon>Pseudomonadati</taxon>
        <taxon>Bacteroidota</taxon>
        <taxon>Flavobacteriia</taxon>
        <taxon>Flavobacteriales</taxon>
        <taxon>Flavobacteriaceae</taxon>
        <taxon>Flavobacterium</taxon>
    </lineage>
</organism>
<dbReference type="SUPFAM" id="SSF82171">
    <property type="entry name" value="DPP6 N-terminal domain-like"/>
    <property type="match status" value="1"/>
</dbReference>
<dbReference type="InterPro" id="IPR011990">
    <property type="entry name" value="TPR-like_helical_dom_sf"/>
</dbReference>
<dbReference type="PANTHER" id="PTHR30329">
    <property type="entry name" value="STATOR ELEMENT OF FLAGELLAR MOTOR COMPLEX"/>
    <property type="match status" value="1"/>
</dbReference>
<dbReference type="AlphaFoldDB" id="A0A2S4N7Z8"/>